<evidence type="ECO:0000256" key="1">
    <source>
        <dbReference type="ARBA" id="ARBA00023002"/>
    </source>
</evidence>
<sequence>MPHALVLGAGIGGLAAAVALGDRGWSVTVLERAPVLEPVGAGIGVAPNGLRALDALGLGDAVRARRSWDGAGGLRTPSGRWLARTTQDAAAERFGDPIVLLTRSALVELLRSRLPDGVTLRTGVRATVTDPGADDRRAAVGLAPVDAPVDAPEDGVSADGAEGTAGGAGVPETLGADLVVAADGIHSATRRALFPAHPAPRYAGFTTWRFVTETPAGRFAPHETWGRGRIWGTQPLPDGRVYAYASAVAPAGHRAPGGERELLGRLFGRWHAPLPELIGALPEASVIRTDVHHMTDPLPAHHRGRTVLLGDAAHAMAPNIGQGGNQALEDAVVLGRFAGPSDDVVAAAAAYTAERLPRTTAVVRRAARAARMTTLTSVPACLLRNTALAAAARTPQAALRAMDGIADWRPPPRT</sequence>
<dbReference type="GO" id="GO:0071949">
    <property type="term" value="F:FAD binding"/>
    <property type="evidence" value="ECO:0007669"/>
    <property type="project" value="InterPro"/>
</dbReference>
<gene>
    <name evidence="5" type="ORF">SCA03_07510</name>
</gene>
<dbReference type="PANTHER" id="PTHR13789">
    <property type="entry name" value="MONOOXYGENASE"/>
    <property type="match status" value="1"/>
</dbReference>
<dbReference type="RefSeq" id="WP_030888097.1">
    <property type="nucleotide sequence ID" value="NZ_BJMM01000003.1"/>
</dbReference>
<keyword evidence="2 5" id="KW-0503">Monooxygenase</keyword>
<evidence type="ECO:0000256" key="2">
    <source>
        <dbReference type="ARBA" id="ARBA00023033"/>
    </source>
</evidence>
<dbReference type="InterPro" id="IPR036188">
    <property type="entry name" value="FAD/NAD-bd_sf"/>
</dbReference>
<evidence type="ECO:0000256" key="3">
    <source>
        <dbReference type="SAM" id="MobiDB-lite"/>
    </source>
</evidence>
<dbReference type="SUPFAM" id="SSF51905">
    <property type="entry name" value="FAD/NAD(P)-binding domain"/>
    <property type="match status" value="1"/>
</dbReference>
<dbReference type="EMBL" id="BJMM01000003">
    <property type="protein sequence ID" value="GEB48200.1"/>
    <property type="molecule type" value="Genomic_DNA"/>
</dbReference>
<dbReference type="OrthoDB" id="4568714at2"/>
<protein>
    <submittedName>
        <fullName evidence="5">Monooxygenase</fullName>
    </submittedName>
</protein>
<comment type="caution">
    <text evidence="5">The sequence shown here is derived from an EMBL/GenBank/DDBJ whole genome shotgun (WGS) entry which is preliminary data.</text>
</comment>
<dbReference type="AlphaFoldDB" id="A0A4Y3QW18"/>
<dbReference type="PRINTS" id="PR00420">
    <property type="entry name" value="RNGMNOXGNASE"/>
</dbReference>
<dbReference type="Pfam" id="PF01494">
    <property type="entry name" value="FAD_binding_3"/>
    <property type="match status" value="2"/>
</dbReference>
<feature type="domain" description="FAD-binding" evidence="4">
    <location>
        <begin position="4"/>
        <end position="193"/>
    </location>
</feature>
<dbReference type="InterPro" id="IPR050493">
    <property type="entry name" value="FAD-dep_Monooxygenase_BioMet"/>
</dbReference>
<feature type="region of interest" description="Disordered" evidence="3">
    <location>
        <begin position="146"/>
        <end position="167"/>
    </location>
</feature>
<reference evidence="5 6" key="1">
    <citation type="submission" date="2019-06" db="EMBL/GenBank/DDBJ databases">
        <title>Whole genome shotgun sequence of Streptomyces cacaoi subsp. cacaoi NBRC 12748.</title>
        <authorList>
            <person name="Hosoyama A."/>
            <person name="Uohara A."/>
            <person name="Ohji S."/>
            <person name="Ichikawa N."/>
        </authorList>
    </citation>
    <scope>NUCLEOTIDE SEQUENCE [LARGE SCALE GENOMIC DNA]</scope>
    <source>
        <strain evidence="5 6">NBRC 12748</strain>
    </source>
</reference>
<dbReference type="InterPro" id="IPR002938">
    <property type="entry name" value="FAD-bd"/>
</dbReference>
<feature type="domain" description="FAD-binding" evidence="4">
    <location>
        <begin position="300"/>
        <end position="366"/>
    </location>
</feature>
<name>A0A4Y3QW18_STRCI</name>
<keyword evidence="6" id="KW-1185">Reference proteome</keyword>
<keyword evidence="1" id="KW-0560">Oxidoreductase</keyword>
<proteinExistence type="predicted"/>
<organism evidence="5 6">
    <name type="scientific">Streptomyces cacaoi</name>
    <dbReference type="NCBI Taxonomy" id="1898"/>
    <lineage>
        <taxon>Bacteria</taxon>
        <taxon>Bacillati</taxon>
        <taxon>Actinomycetota</taxon>
        <taxon>Actinomycetes</taxon>
        <taxon>Kitasatosporales</taxon>
        <taxon>Streptomycetaceae</taxon>
        <taxon>Streptomyces</taxon>
    </lineage>
</organism>
<dbReference type="Gene3D" id="3.50.50.60">
    <property type="entry name" value="FAD/NAD(P)-binding domain"/>
    <property type="match status" value="1"/>
</dbReference>
<dbReference type="GO" id="GO:0004497">
    <property type="term" value="F:monooxygenase activity"/>
    <property type="evidence" value="ECO:0007669"/>
    <property type="project" value="UniProtKB-KW"/>
</dbReference>
<evidence type="ECO:0000313" key="5">
    <source>
        <dbReference type="EMBL" id="GEB48200.1"/>
    </source>
</evidence>
<dbReference type="PANTHER" id="PTHR13789:SF309">
    <property type="entry name" value="PUTATIVE (AFU_ORTHOLOGUE AFUA_6G14510)-RELATED"/>
    <property type="match status" value="1"/>
</dbReference>
<evidence type="ECO:0000259" key="4">
    <source>
        <dbReference type="Pfam" id="PF01494"/>
    </source>
</evidence>
<dbReference type="Proteomes" id="UP000319210">
    <property type="component" value="Unassembled WGS sequence"/>
</dbReference>
<evidence type="ECO:0000313" key="6">
    <source>
        <dbReference type="Proteomes" id="UP000319210"/>
    </source>
</evidence>
<accession>A0A4Y3QW18</accession>